<evidence type="ECO:0000256" key="1">
    <source>
        <dbReference type="SAM" id="MobiDB-lite"/>
    </source>
</evidence>
<organism evidence="2 3">
    <name type="scientific">Ensete ventricosum</name>
    <name type="common">Abyssinian banana</name>
    <name type="synonym">Musa ensete</name>
    <dbReference type="NCBI Taxonomy" id="4639"/>
    <lineage>
        <taxon>Eukaryota</taxon>
        <taxon>Viridiplantae</taxon>
        <taxon>Streptophyta</taxon>
        <taxon>Embryophyta</taxon>
        <taxon>Tracheophyta</taxon>
        <taxon>Spermatophyta</taxon>
        <taxon>Magnoliopsida</taxon>
        <taxon>Liliopsida</taxon>
        <taxon>Zingiberales</taxon>
        <taxon>Musaceae</taxon>
        <taxon>Ensete</taxon>
    </lineage>
</organism>
<name>A0AAV8QR51_ENSVE</name>
<keyword evidence="3" id="KW-1185">Reference proteome</keyword>
<gene>
    <name evidence="2" type="ORF">OPV22_021066</name>
</gene>
<evidence type="ECO:0000313" key="2">
    <source>
        <dbReference type="EMBL" id="KAJ8477339.1"/>
    </source>
</evidence>
<sequence length="87" mass="9770">MEMGLLPQRGSNACEMHIIHDALSQGLELIFQKREESSLILERETVLLRILNFKQTIRGCLIGQEGKSDTPPPKLLSLSQPMEQLIG</sequence>
<proteinExistence type="predicted"/>
<dbReference type="EMBL" id="JAQQAF010000006">
    <property type="protein sequence ID" value="KAJ8477339.1"/>
    <property type="molecule type" value="Genomic_DNA"/>
</dbReference>
<evidence type="ECO:0000313" key="3">
    <source>
        <dbReference type="Proteomes" id="UP001222027"/>
    </source>
</evidence>
<accession>A0AAV8QR51</accession>
<dbReference type="Proteomes" id="UP001222027">
    <property type="component" value="Unassembled WGS sequence"/>
</dbReference>
<reference evidence="2 3" key="1">
    <citation type="submission" date="2022-12" db="EMBL/GenBank/DDBJ databases">
        <title>Chromosome-scale assembly of the Ensete ventricosum genome.</title>
        <authorList>
            <person name="Dussert Y."/>
            <person name="Stocks J."/>
            <person name="Wendawek A."/>
            <person name="Woldeyes F."/>
            <person name="Nichols R.A."/>
            <person name="Borrell J.S."/>
        </authorList>
    </citation>
    <scope>NUCLEOTIDE SEQUENCE [LARGE SCALE GENOMIC DNA]</scope>
    <source>
        <strain evidence="3">cv. Maze</strain>
        <tissue evidence="2">Seeds</tissue>
    </source>
</reference>
<feature type="compositionally biased region" description="Polar residues" evidence="1">
    <location>
        <begin position="77"/>
        <end position="87"/>
    </location>
</feature>
<dbReference type="AlphaFoldDB" id="A0AAV8QR51"/>
<protein>
    <submittedName>
        <fullName evidence="2">Uncharacterized protein</fullName>
    </submittedName>
</protein>
<comment type="caution">
    <text evidence="2">The sequence shown here is derived from an EMBL/GenBank/DDBJ whole genome shotgun (WGS) entry which is preliminary data.</text>
</comment>
<feature type="region of interest" description="Disordered" evidence="1">
    <location>
        <begin position="63"/>
        <end position="87"/>
    </location>
</feature>